<evidence type="ECO:0000256" key="2">
    <source>
        <dbReference type="ARBA" id="ARBA00022606"/>
    </source>
</evidence>
<dbReference type="PROSITE" id="PS50112">
    <property type="entry name" value="PAS"/>
    <property type="match status" value="2"/>
</dbReference>
<keyword evidence="2" id="KW-0716">Sensory transduction</keyword>
<evidence type="ECO:0000256" key="1">
    <source>
        <dbReference type="ARBA" id="ARBA00022543"/>
    </source>
</evidence>
<dbReference type="SUPFAM" id="SSF55785">
    <property type="entry name" value="PYP-like sensor domain (PAS domain)"/>
    <property type="match status" value="2"/>
</dbReference>
<feature type="domain" description="PAS" evidence="5">
    <location>
        <begin position="1"/>
        <end position="67"/>
    </location>
</feature>
<dbReference type="PANTHER" id="PTHR47876:SF3">
    <property type="entry name" value="PHYTOCHROME 1"/>
    <property type="match status" value="1"/>
</dbReference>
<dbReference type="EMBL" id="OZ021745">
    <property type="protein sequence ID" value="CAK9313279.1"/>
    <property type="molecule type" value="Genomic_DNA"/>
</dbReference>
<dbReference type="Gene3D" id="3.30.450.20">
    <property type="entry name" value="PAS domain"/>
    <property type="match status" value="2"/>
</dbReference>
<keyword evidence="1" id="KW-0600">Photoreceptor protein</keyword>
<evidence type="ECO:0000256" key="4">
    <source>
        <dbReference type="ARBA" id="ARBA00023170"/>
    </source>
</evidence>
<proteinExistence type="predicted"/>
<keyword evidence="4" id="KW-0675">Receptor</keyword>
<gene>
    <name evidence="6" type="ORF">CITCOLO1_LOCUS4992</name>
</gene>
<dbReference type="PANTHER" id="PTHR47876">
    <property type="entry name" value="OS08G0260000 PROTEIN"/>
    <property type="match status" value="1"/>
</dbReference>
<dbReference type="InterPro" id="IPR000014">
    <property type="entry name" value="PAS"/>
</dbReference>
<dbReference type="NCBIfam" id="TIGR00229">
    <property type="entry name" value="sensory_box"/>
    <property type="match status" value="1"/>
</dbReference>
<name>A0ABP0XYP7_9ROSI</name>
<reference evidence="6 7" key="1">
    <citation type="submission" date="2024-03" db="EMBL/GenBank/DDBJ databases">
        <authorList>
            <person name="Gkanogiannis A."/>
            <person name="Becerra Lopez-Lavalle L."/>
        </authorList>
    </citation>
    <scope>NUCLEOTIDE SEQUENCE [LARGE SCALE GENOMIC DNA]</scope>
</reference>
<dbReference type="InterPro" id="IPR035965">
    <property type="entry name" value="PAS-like_dom_sf"/>
</dbReference>
<dbReference type="InterPro" id="IPR013767">
    <property type="entry name" value="PAS_fold"/>
</dbReference>
<evidence type="ECO:0000259" key="5">
    <source>
        <dbReference type="PROSITE" id="PS50112"/>
    </source>
</evidence>
<keyword evidence="3" id="KW-0157">Chromophore</keyword>
<dbReference type="SMART" id="SM00091">
    <property type="entry name" value="PAS"/>
    <property type="match status" value="2"/>
</dbReference>
<keyword evidence="7" id="KW-1185">Reference proteome</keyword>
<dbReference type="CDD" id="cd00130">
    <property type="entry name" value="PAS"/>
    <property type="match status" value="2"/>
</dbReference>
<evidence type="ECO:0000256" key="3">
    <source>
        <dbReference type="ARBA" id="ARBA00022991"/>
    </source>
</evidence>
<dbReference type="InterPro" id="IPR001294">
    <property type="entry name" value="Phytochrome"/>
</dbReference>
<organism evidence="6 7">
    <name type="scientific">Citrullus colocynthis</name>
    <name type="common">colocynth</name>
    <dbReference type="NCBI Taxonomy" id="252529"/>
    <lineage>
        <taxon>Eukaryota</taxon>
        <taxon>Viridiplantae</taxon>
        <taxon>Streptophyta</taxon>
        <taxon>Embryophyta</taxon>
        <taxon>Tracheophyta</taxon>
        <taxon>Spermatophyta</taxon>
        <taxon>Magnoliopsida</taxon>
        <taxon>eudicotyledons</taxon>
        <taxon>Gunneridae</taxon>
        <taxon>Pentapetalae</taxon>
        <taxon>rosids</taxon>
        <taxon>fabids</taxon>
        <taxon>Cucurbitales</taxon>
        <taxon>Cucurbitaceae</taxon>
        <taxon>Benincaseae</taxon>
        <taxon>Citrullus</taxon>
    </lineage>
</organism>
<evidence type="ECO:0000313" key="7">
    <source>
        <dbReference type="Proteomes" id="UP001642487"/>
    </source>
</evidence>
<protein>
    <recommendedName>
        <fullName evidence="5">PAS domain-containing protein</fullName>
    </recommendedName>
</protein>
<evidence type="ECO:0000313" key="6">
    <source>
        <dbReference type="EMBL" id="CAK9313279.1"/>
    </source>
</evidence>
<dbReference type="Pfam" id="PF00989">
    <property type="entry name" value="PAS"/>
    <property type="match status" value="2"/>
</dbReference>
<dbReference type="PRINTS" id="PR01033">
    <property type="entry name" value="PHYTOCHROME"/>
</dbReference>
<feature type="domain" description="PAS" evidence="5">
    <location>
        <begin position="127"/>
        <end position="182"/>
    </location>
</feature>
<accession>A0ABP0XYP7</accession>
<sequence length="275" mass="30291">MVRLIETATVPILAVDVDGLVNGWNSKIAELTGLSVHKAIGKHLLTSLEDCSVEIVKKMLFLALQGQEEKGVQFEIKTHNSDIELGSISLIVNACASKDLDENVVGVCFVAQDITCQKMVMDKFTKLQGDYKAILQNPNPLVPPIFGLDEFGWCSEWNLAMTKLSGWSREAVLNKMLSGEVFGNSSSCCCHLKNQEAFVNLGIVLNNAMNGQDPEKNIPFGFYARNGIFVECLLCVNKILDKDGGVIGVFCFLQLASQELQQALSIQKNYVREQL</sequence>
<dbReference type="Proteomes" id="UP001642487">
    <property type="component" value="Chromosome 11"/>
</dbReference>